<feature type="domain" description="RlmI-like PUA" evidence="4">
    <location>
        <begin position="7"/>
        <end position="50"/>
    </location>
</feature>
<keyword evidence="2" id="KW-0808">Transferase</keyword>
<dbReference type="Pfam" id="PF17785">
    <property type="entry name" value="PUA_3"/>
    <property type="match status" value="1"/>
</dbReference>
<dbReference type="InterPro" id="IPR036974">
    <property type="entry name" value="PUA_sf"/>
</dbReference>
<dbReference type="AlphaFoldDB" id="A0A382SCJ6"/>
<accession>A0A382SCJ6</accession>
<dbReference type="SUPFAM" id="SSF88697">
    <property type="entry name" value="PUA domain-like"/>
    <property type="match status" value="1"/>
</dbReference>
<dbReference type="PROSITE" id="PS50890">
    <property type="entry name" value="PUA"/>
    <property type="match status" value="1"/>
</dbReference>
<dbReference type="InterPro" id="IPR041532">
    <property type="entry name" value="RlmI-like_PUA"/>
</dbReference>
<evidence type="ECO:0000256" key="3">
    <source>
        <dbReference type="ARBA" id="ARBA00022691"/>
    </source>
</evidence>
<protein>
    <recommendedName>
        <fullName evidence="4">RlmI-like PUA domain-containing protein</fullName>
    </recommendedName>
</protein>
<gene>
    <name evidence="5" type="ORF">METZ01_LOCUS359801</name>
</gene>
<evidence type="ECO:0000256" key="2">
    <source>
        <dbReference type="ARBA" id="ARBA00022679"/>
    </source>
</evidence>
<dbReference type="InterPro" id="IPR015947">
    <property type="entry name" value="PUA-like_sf"/>
</dbReference>
<feature type="non-terminal residue" evidence="5">
    <location>
        <position position="50"/>
    </location>
</feature>
<evidence type="ECO:0000259" key="4">
    <source>
        <dbReference type="Pfam" id="PF17785"/>
    </source>
</evidence>
<dbReference type="EMBL" id="UINC01127673">
    <property type="protein sequence ID" value="SVD06947.1"/>
    <property type="molecule type" value="Genomic_DNA"/>
</dbReference>
<evidence type="ECO:0000313" key="5">
    <source>
        <dbReference type="EMBL" id="SVD06947.1"/>
    </source>
</evidence>
<evidence type="ECO:0000256" key="1">
    <source>
        <dbReference type="ARBA" id="ARBA00022603"/>
    </source>
</evidence>
<feature type="non-terminal residue" evidence="5">
    <location>
        <position position="1"/>
    </location>
</feature>
<keyword evidence="3" id="KW-0949">S-adenosyl-L-methionine</keyword>
<reference evidence="5" key="1">
    <citation type="submission" date="2018-05" db="EMBL/GenBank/DDBJ databases">
        <authorList>
            <person name="Lanie J.A."/>
            <person name="Ng W.-L."/>
            <person name="Kazmierczak K.M."/>
            <person name="Andrzejewski T.M."/>
            <person name="Davidsen T.M."/>
            <person name="Wayne K.J."/>
            <person name="Tettelin H."/>
            <person name="Glass J.I."/>
            <person name="Rusch D."/>
            <person name="Podicherti R."/>
            <person name="Tsui H.-C.T."/>
            <person name="Winkler M.E."/>
        </authorList>
    </citation>
    <scope>NUCLEOTIDE SEQUENCE</scope>
</reference>
<dbReference type="Gene3D" id="2.30.130.10">
    <property type="entry name" value="PUA domain"/>
    <property type="match status" value="1"/>
</dbReference>
<organism evidence="5">
    <name type="scientific">marine metagenome</name>
    <dbReference type="NCBI Taxonomy" id="408172"/>
    <lineage>
        <taxon>unclassified sequences</taxon>
        <taxon>metagenomes</taxon>
        <taxon>ecological metagenomes</taxon>
    </lineage>
</organism>
<name>A0A382SCJ6_9ZZZZ</name>
<keyword evidence="1" id="KW-0489">Methyltransferase</keyword>
<proteinExistence type="predicted"/>
<dbReference type="GO" id="GO:0003723">
    <property type="term" value="F:RNA binding"/>
    <property type="evidence" value="ECO:0007669"/>
    <property type="project" value="InterPro"/>
</dbReference>
<sequence length="50" mass="5518">VSGYPQIRLRPNTERLLIKGHPWVFSGAVARRDPDAGRGAIVDVYNDAGR</sequence>